<protein>
    <submittedName>
        <fullName evidence="1">Uncharacterized protein</fullName>
    </submittedName>
</protein>
<accession>A0A382MJ92</accession>
<sequence>MAQTGRQGINPYLGRPIPKERIVRAIEESESMHKAAQSLHTSYNTFKKYAKKYDVWKPLPSSAGVSRARKVTWSGLKPLDVELTFQKELIREFVLPQRCSCCGESRQRKTDMLSPLIVHFINGDIHDKKPSNLRFFCYNCYFLEHPNKHKTINKEIGRTFEEQQDITEDDITGDELAKELGESLSDLFGKN</sequence>
<proteinExistence type="predicted"/>
<reference evidence="1" key="1">
    <citation type="submission" date="2018-05" db="EMBL/GenBank/DDBJ databases">
        <authorList>
            <person name="Lanie J.A."/>
            <person name="Ng W.-L."/>
            <person name="Kazmierczak K.M."/>
            <person name="Andrzejewski T.M."/>
            <person name="Davidsen T.M."/>
            <person name="Wayne K.J."/>
            <person name="Tettelin H."/>
            <person name="Glass J.I."/>
            <person name="Rusch D."/>
            <person name="Podicherti R."/>
            <person name="Tsui H.-C.T."/>
            <person name="Winkler M.E."/>
        </authorList>
    </citation>
    <scope>NUCLEOTIDE SEQUENCE</scope>
</reference>
<dbReference type="AlphaFoldDB" id="A0A382MJ92"/>
<dbReference type="EMBL" id="UINC01093224">
    <property type="protein sequence ID" value="SVC47482.1"/>
    <property type="molecule type" value="Genomic_DNA"/>
</dbReference>
<name>A0A382MJ92_9ZZZZ</name>
<organism evidence="1">
    <name type="scientific">marine metagenome</name>
    <dbReference type="NCBI Taxonomy" id="408172"/>
    <lineage>
        <taxon>unclassified sequences</taxon>
        <taxon>metagenomes</taxon>
        <taxon>ecological metagenomes</taxon>
    </lineage>
</organism>
<gene>
    <name evidence="1" type="ORF">METZ01_LOCUS300336</name>
</gene>
<evidence type="ECO:0000313" key="1">
    <source>
        <dbReference type="EMBL" id="SVC47482.1"/>
    </source>
</evidence>